<name>A0AAW0EH94_9AGAR</name>
<reference evidence="1 2" key="1">
    <citation type="journal article" date="2024" name="J Genomics">
        <title>Draft genome sequencing and assembly of Favolaschia claudopus CIRM-BRFM 2984 isolated from oak limbs.</title>
        <authorList>
            <person name="Navarro D."/>
            <person name="Drula E."/>
            <person name="Chaduli D."/>
            <person name="Cazenave R."/>
            <person name="Ahrendt S."/>
            <person name="Wang J."/>
            <person name="Lipzen A."/>
            <person name="Daum C."/>
            <person name="Barry K."/>
            <person name="Grigoriev I.V."/>
            <person name="Favel A."/>
            <person name="Rosso M.N."/>
            <person name="Martin F."/>
        </authorList>
    </citation>
    <scope>NUCLEOTIDE SEQUENCE [LARGE SCALE GENOMIC DNA]</scope>
    <source>
        <strain evidence="1 2">CIRM-BRFM 2984</strain>
    </source>
</reference>
<dbReference type="Proteomes" id="UP001362999">
    <property type="component" value="Unassembled WGS sequence"/>
</dbReference>
<comment type="caution">
    <text evidence="1">The sequence shown here is derived from an EMBL/GenBank/DDBJ whole genome shotgun (WGS) entry which is preliminary data.</text>
</comment>
<organism evidence="1 2">
    <name type="scientific">Favolaschia claudopus</name>
    <dbReference type="NCBI Taxonomy" id="2862362"/>
    <lineage>
        <taxon>Eukaryota</taxon>
        <taxon>Fungi</taxon>
        <taxon>Dikarya</taxon>
        <taxon>Basidiomycota</taxon>
        <taxon>Agaricomycotina</taxon>
        <taxon>Agaricomycetes</taxon>
        <taxon>Agaricomycetidae</taxon>
        <taxon>Agaricales</taxon>
        <taxon>Marasmiineae</taxon>
        <taxon>Mycenaceae</taxon>
        <taxon>Favolaschia</taxon>
    </lineage>
</organism>
<dbReference type="SUPFAM" id="SSF50998">
    <property type="entry name" value="Quinoprotein alcohol dehydrogenase-like"/>
    <property type="match status" value="1"/>
</dbReference>
<dbReference type="InterPro" id="IPR011047">
    <property type="entry name" value="Quinoprotein_ADH-like_sf"/>
</dbReference>
<evidence type="ECO:0000313" key="1">
    <source>
        <dbReference type="EMBL" id="KAK7063417.1"/>
    </source>
</evidence>
<sequence>MSIERVNSSCRILSQKLYGLREDPDGSKIAAILSEACRLVRTFDTADPVHSEVVERVARVINAGVRYGYLDLEVDYMPSFAHTREFPLLRGPDTLYRFFPLDAFKLVVGCLKIIFTHFGVQNNSIVVFWLWFLKYIFNLQRPSPWQNTPRPHPSSHALSRFTHIPAPSSSPTFRAISEARCEISSDDAYCEPLRIVSNGSCLVLPSMTGERQRTPFLAYYVLADEKDEGFPIAGRHMFVGLSEVAFAATTDEERKLMFLADSHRIKSFEWADPVTGQIYHEARPTHTLASAKEEGPLAVLQLQSGATLLRAGEGYAALWKLDRLPTHGPDGTERIGKLFKNESSWGWDDDDVEYSAGSKCTGKIKFADRKFAPAFWHPHPGHAEMMLCTTDPAKSGDYSFVSLDLEHGGKTAVRYLGNGGGIARISTSEGDNNVFATGATDGHARLYDTRLPLPALSIRAGTGREDCGGIALIHPDGHPALFTGSTKDQVVRLWDLRARKMLYELSTGNNSVNGMTWDDSTNSLYVCTTCDYVGGDRGTYRRARLPQSMLPEPVPGPRGMPNYDDAGSFVKCWPRQAAHEEGYWGEVFDAGQHRIFRYAFKESPDTVSPAYGETEIRDPNPYGW</sequence>
<dbReference type="AlphaFoldDB" id="A0AAW0EH94"/>
<keyword evidence="2" id="KW-1185">Reference proteome</keyword>
<proteinExistence type="predicted"/>
<dbReference type="EMBL" id="JAWWNJ010000001">
    <property type="protein sequence ID" value="KAK7063417.1"/>
    <property type="molecule type" value="Genomic_DNA"/>
</dbReference>
<accession>A0AAW0EH94</accession>
<protein>
    <submittedName>
        <fullName evidence="1">Uncharacterized protein</fullName>
    </submittedName>
</protein>
<gene>
    <name evidence="1" type="ORF">R3P38DRAFT_2756354</name>
</gene>
<evidence type="ECO:0000313" key="2">
    <source>
        <dbReference type="Proteomes" id="UP001362999"/>
    </source>
</evidence>
<dbReference type="InterPro" id="IPR015943">
    <property type="entry name" value="WD40/YVTN_repeat-like_dom_sf"/>
</dbReference>
<dbReference type="Gene3D" id="2.130.10.10">
    <property type="entry name" value="YVTN repeat-like/Quinoprotein amine dehydrogenase"/>
    <property type="match status" value="1"/>
</dbReference>